<evidence type="ECO:0000313" key="2">
    <source>
        <dbReference type="EMBL" id="CAF3229542.1"/>
    </source>
</evidence>
<keyword evidence="1" id="KW-0812">Transmembrane</keyword>
<keyword evidence="1" id="KW-0472">Membrane</keyword>
<protein>
    <submittedName>
        <fullName evidence="2">Uncharacterized protein</fullName>
    </submittedName>
</protein>
<gene>
    <name evidence="2" type="ORF">TIS948_LOCUS14033</name>
    <name evidence="4" type="ORF">TSG867_LOCUS21509</name>
    <name evidence="3" type="ORF">UJA718_LOCUS9323</name>
</gene>
<accession>A0A817R3M9</accession>
<organism evidence="2 5">
    <name type="scientific">Rotaria socialis</name>
    <dbReference type="NCBI Taxonomy" id="392032"/>
    <lineage>
        <taxon>Eukaryota</taxon>
        <taxon>Metazoa</taxon>
        <taxon>Spiralia</taxon>
        <taxon>Gnathifera</taxon>
        <taxon>Rotifera</taxon>
        <taxon>Eurotatoria</taxon>
        <taxon>Bdelloidea</taxon>
        <taxon>Philodinida</taxon>
        <taxon>Philodinidae</taxon>
        <taxon>Rotaria</taxon>
    </lineage>
</organism>
<dbReference type="EMBL" id="CAJOBP010001032">
    <property type="protein sequence ID" value="CAF4247361.1"/>
    <property type="molecule type" value="Genomic_DNA"/>
</dbReference>
<comment type="caution">
    <text evidence="2">The sequence shown here is derived from an EMBL/GenBank/DDBJ whole genome shotgun (WGS) entry which is preliminary data.</text>
</comment>
<dbReference type="EMBL" id="CAJOBQ010001668">
    <property type="protein sequence ID" value="CAF4506347.1"/>
    <property type="molecule type" value="Genomic_DNA"/>
</dbReference>
<evidence type="ECO:0000256" key="1">
    <source>
        <dbReference type="SAM" id="Phobius"/>
    </source>
</evidence>
<dbReference type="OrthoDB" id="10015248at2759"/>
<dbReference type="AlphaFoldDB" id="A0A817R3M9"/>
<name>A0A817R3M9_9BILA</name>
<proteinExistence type="predicted"/>
<keyword evidence="1" id="KW-1133">Transmembrane helix</keyword>
<dbReference type="EMBL" id="CAJNXB010002266">
    <property type="protein sequence ID" value="CAF3229542.1"/>
    <property type="molecule type" value="Genomic_DNA"/>
</dbReference>
<dbReference type="Proteomes" id="UP000663862">
    <property type="component" value="Unassembled WGS sequence"/>
</dbReference>
<evidence type="ECO:0000313" key="6">
    <source>
        <dbReference type="Proteomes" id="UP000663873"/>
    </source>
</evidence>
<feature type="transmembrane region" description="Helical" evidence="1">
    <location>
        <begin position="66"/>
        <end position="87"/>
    </location>
</feature>
<reference evidence="2" key="1">
    <citation type="submission" date="2021-02" db="EMBL/GenBank/DDBJ databases">
        <authorList>
            <person name="Nowell W R."/>
        </authorList>
    </citation>
    <scope>NUCLEOTIDE SEQUENCE</scope>
</reference>
<evidence type="ECO:0000313" key="5">
    <source>
        <dbReference type="Proteomes" id="UP000663825"/>
    </source>
</evidence>
<keyword evidence="6" id="KW-1185">Reference proteome</keyword>
<sequence length="122" mass="14384">MKGTKFEKKKSKQAAEIVIVILLICIIGTSIFDPISRRLIEEENEDIERVWCIITFPPGLQVVNSFIQTFYFFTSCMIDLMSATILITKKPRWETNLHVHRTYKDLLQEQLRQYQQLFATLQ</sequence>
<dbReference type="Proteomes" id="UP000663873">
    <property type="component" value="Unassembled WGS sequence"/>
</dbReference>
<feature type="transmembrane region" description="Helical" evidence="1">
    <location>
        <begin position="14"/>
        <end position="32"/>
    </location>
</feature>
<evidence type="ECO:0000313" key="4">
    <source>
        <dbReference type="EMBL" id="CAF4506347.1"/>
    </source>
</evidence>
<evidence type="ECO:0000313" key="3">
    <source>
        <dbReference type="EMBL" id="CAF4247361.1"/>
    </source>
</evidence>
<dbReference type="Proteomes" id="UP000663825">
    <property type="component" value="Unassembled WGS sequence"/>
</dbReference>